<evidence type="ECO:0000313" key="8">
    <source>
        <dbReference type="Proteomes" id="UP000654345"/>
    </source>
</evidence>
<organism evidence="7 8">
    <name type="scientific">Ktedonobacter robiniae</name>
    <dbReference type="NCBI Taxonomy" id="2778365"/>
    <lineage>
        <taxon>Bacteria</taxon>
        <taxon>Bacillati</taxon>
        <taxon>Chloroflexota</taxon>
        <taxon>Ktedonobacteria</taxon>
        <taxon>Ktedonobacterales</taxon>
        <taxon>Ktedonobacteraceae</taxon>
        <taxon>Ktedonobacter</taxon>
    </lineage>
</organism>
<accession>A0ABQ3UHB0</accession>
<protein>
    <submittedName>
        <fullName evidence="7">Polyprenyl synthetase</fullName>
    </submittedName>
</protein>
<proteinExistence type="inferred from homology"/>
<dbReference type="Pfam" id="PF00348">
    <property type="entry name" value="polyprenyl_synt"/>
    <property type="match status" value="1"/>
</dbReference>
<evidence type="ECO:0000256" key="4">
    <source>
        <dbReference type="ARBA" id="ARBA00022723"/>
    </source>
</evidence>
<sequence>MENPTMNTTATLSRLFAGIQADLDTVDKTFQERATSGLTILNSASMHALGAPGKRLRTALTLLAGKLNTYRFEKLLLLSVAFEMTHLATLIHDDIVDESSTRRGNPTVNALFGDKIAILLGDYYFAKTAGLIADIEDPRIDHLFSDTVATVCEGTILEMMTAGNIDLSKETYYEKTKSKTACLMAACSKGGAIISGATPEEIELLHAYGMHLGTAFQIIDDILDYTQDQSTIGKPVGNDLRQGMVTLPLIYALQDAPQNGHYQQVKTLLGEKTHKDEEISEIVEWVTQGNGVKLSLLDAHAQANKAREALYHFPASPDRDVLDELIDFVLMRKK</sequence>
<dbReference type="SFLD" id="SFLDG01017">
    <property type="entry name" value="Polyprenyl_Transferase_Like"/>
    <property type="match status" value="1"/>
</dbReference>
<dbReference type="Gene3D" id="1.10.600.10">
    <property type="entry name" value="Farnesyl Diphosphate Synthase"/>
    <property type="match status" value="1"/>
</dbReference>
<dbReference type="PROSITE" id="PS00723">
    <property type="entry name" value="POLYPRENYL_SYNTHASE_1"/>
    <property type="match status" value="1"/>
</dbReference>
<evidence type="ECO:0000256" key="1">
    <source>
        <dbReference type="ARBA" id="ARBA00001946"/>
    </source>
</evidence>
<evidence type="ECO:0000256" key="2">
    <source>
        <dbReference type="ARBA" id="ARBA00006706"/>
    </source>
</evidence>
<keyword evidence="8" id="KW-1185">Reference proteome</keyword>
<comment type="caution">
    <text evidence="7">The sequence shown here is derived from an EMBL/GenBank/DDBJ whole genome shotgun (WGS) entry which is preliminary data.</text>
</comment>
<evidence type="ECO:0000256" key="3">
    <source>
        <dbReference type="ARBA" id="ARBA00022679"/>
    </source>
</evidence>
<keyword evidence="3 6" id="KW-0808">Transferase</keyword>
<name>A0ABQ3UHB0_9CHLR</name>
<dbReference type="PROSITE" id="PS00444">
    <property type="entry name" value="POLYPRENYL_SYNTHASE_2"/>
    <property type="match status" value="1"/>
</dbReference>
<dbReference type="EMBL" id="BNJG01000001">
    <property type="protein sequence ID" value="GHO52089.1"/>
    <property type="molecule type" value="Genomic_DNA"/>
</dbReference>
<evidence type="ECO:0000256" key="5">
    <source>
        <dbReference type="ARBA" id="ARBA00022842"/>
    </source>
</evidence>
<dbReference type="InterPro" id="IPR008949">
    <property type="entry name" value="Isoprenoid_synthase_dom_sf"/>
</dbReference>
<dbReference type="InterPro" id="IPR000092">
    <property type="entry name" value="Polyprenyl_synt"/>
</dbReference>
<keyword evidence="4" id="KW-0479">Metal-binding</keyword>
<comment type="similarity">
    <text evidence="2 6">Belongs to the FPP/GGPP synthase family.</text>
</comment>
<dbReference type="InterPro" id="IPR033749">
    <property type="entry name" value="Polyprenyl_synt_CS"/>
</dbReference>
<keyword evidence="5" id="KW-0460">Magnesium</keyword>
<evidence type="ECO:0000313" key="7">
    <source>
        <dbReference type="EMBL" id="GHO52089.1"/>
    </source>
</evidence>
<evidence type="ECO:0000256" key="6">
    <source>
        <dbReference type="RuleBase" id="RU004466"/>
    </source>
</evidence>
<reference evidence="7 8" key="1">
    <citation type="journal article" date="2021" name="Int. J. Syst. Evol. Microbiol.">
        <title>Reticulibacter mediterranei gen. nov., sp. nov., within the new family Reticulibacteraceae fam. nov., and Ktedonospora formicarum gen. nov., sp. nov., Ktedonobacter robiniae sp. nov., Dictyobacter formicarum sp. nov. and Dictyobacter arantiisoli sp. nov., belonging to the class Ktedonobacteria.</title>
        <authorList>
            <person name="Yabe S."/>
            <person name="Zheng Y."/>
            <person name="Wang C.M."/>
            <person name="Sakai Y."/>
            <person name="Abe K."/>
            <person name="Yokota A."/>
            <person name="Donadio S."/>
            <person name="Cavaletti L."/>
            <person name="Monciardini P."/>
        </authorList>
    </citation>
    <scope>NUCLEOTIDE SEQUENCE [LARGE SCALE GENOMIC DNA]</scope>
    <source>
        <strain evidence="7 8">SOSP1-30</strain>
    </source>
</reference>
<dbReference type="SUPFAM" id="SSF48576">
    <property type="entry name" value="Terpenoid synthases"/>
    <property type="match status" value="1"/>
</dbReference>
<dbReference type="SFLD" id="SFLDS00005">
    <property type="entry name" value="Isoprenoid_Synthase_Type_I"/>
    <property type="match status" value="1"/>
</dbReference>
<dbReference type="PANTHER" id="PTHR12001:SF69">
    <property type="entry name" value="ALL TRANS-POLYPRENYL-DIPHOSPHATE SYNTHASE PDSS1"/>
    <property type="match status" value="1"/>
</dbReference>
<gene>
    <name evidence="7" type="ORF">KSB_05640</name>
</gene>
<dbReference type="Proteomes" id="UP000654345">
    <property type="component" value="Unassembled WGS sequence"/>
</dbReference>
<dbReference type="PANTHER" id="PTHR12001">
    <property type="entry name" value="GERANYLGERANYL PYROPHOSPHATE SYNTHASE"/>
    <property type="match status" value="1"/>
</dbReference>
<dbReference type="CDD" id="cd00685">
    <property type="entry name" value="Trans_IPPS_HT"/>
    <property type="match status" value="1"/>
</dbReference>
<comment type="cofactor">
    <cofactor evidence="1">
        <name>Mg(2+)</name>
        <dbReference type="ChEBI" id="CHEBI:18420"/>
    </cofactor>
</comment>